<feature type="non-terminal residue" evidence="2">
    <location>
        <position position="162"/>
    </location>
</feature>
<organism evidence="2 3">
    <name type="scientific">Armadillidium nasatum</name>
    <dbReference type="NCBI Taxonomy" id="96803"/>
    <lineage>
        <taxon>Eukaryota</taxon>
        <taxon>Metazoa</taxon>
        <taxon>Ecdysozoa</taxon>
        <taxon>Arthropoda</taxon>
        <taxon>Crustacea</taxon>
        <taxon>Multicrustacea</taxon>
        <taxon>Malacostraca</taxon>
        <taxon>Eumalacostraca</taxon>
        <taxon>Peracarida</taxon>
        <taxon>Isopoda</taxon>
        <taxon>Oniscidea</taxon>
        <taxon>Crinocheta</taxon>
        <taxon>Armadillidiidae</taxon>
        <taxon>Armadillidium</taxon>
    </lineage>
</organism>
<comment type="caution">
    <text evidence="2">The sequence shown here is derived from an EMBL/GenBank/DDBJ whole genome shotgun (WGS) entry which is preliminary data.</text>
</comment>
<evidence type="ECO:0000313" key="3">
    <source>
        <dbReference type="Proteomes" id="UP000326759"/>
    </source>
</evidence>
<evidence type="ECO:0000313" key="2">
    <source>
        <dbReference type="EMBL" id="KAB7495853.1"/>
    </source>
</evidence>
<sequence length="162" mass="18490">MDKSTPSRRRSSLDEEREKRSVSKSRKIKGKRKLEDLGHVFEPARKCRRRISSMEQKLLKIHGISSEARVNLRRLKPPDIKILSQKCVSEEEDIVERNKDIKSLLNEESGERCTINEVSELVVDDASVNGKSDDLCDMSILSENIESNGKKNEIQAQETPAK</sequence>
<dbReference type="OrthoDB" id="10622587at2759"/>
<reference evidence="2 3" key="1">
    <citation type="journal article" date="2019" name="PLoS Biol.">
        <title>Sex chromosomes control vertical transmission of feminizing Wolbachia symbionts in an isopod.</title>
        <authorList>
            <person name="Becking T."/>
            <person name="Chebbi M.A."/>
            <person name="Giraud I."/>
            <person name="Moumen B."/>
            <person name="Laverre T."/>
            <person name="Caubet Y."/>
            <person name="Peccoud J."/>
            <person name="Gilbert C."/>
            <person name="Cordaux R."/>
        </authorList>
    </citation>
    <scope>NUCLEOTIDE SEQUENCE [LARGE SCALE GENOMIC DNA]</scope>
    <source>
        <strain evidence="2">ANa2</strain>
        <tissue evidence="2">Whole body excluding digestive tract and cuticle</tissue>
    </source>
</reference>
<accession>A0A5N5SP83</accession>
<protein>
    <submittedName>
        <fullName evidence="2">Uncharacterized protein</fullName>
    </submittedName>
</protein>
<keyword evidence="3" id="KW-1185">Reference proteome</keyword>
<proteinExistence type="predicted"/>
<dbReference type="Proteomes" id="UP000326759">
    <property type="component" value="Unassembled WGS sequence"/>
</dbReference>
<feature type="compositionally biased region" description="Basic and acidic residues" evidence="1">
    <location>
        <begin position="1"/>
        <end position="21"/>
    </location>
</feature>
<dbReference type="AlphaFoldDB" id="A0A5N5SP83"/>
<feature type="region of interest" description="Disordered" evidence="1">
    <location>
        <begin position="1"/>
        <end position="29"/>
    </location>
</feature>
<evidence type="ECO:0000256" key="1">
    <source>
        <dbReference type="SAM" id="MobiDB-lite"/>
    </source>
</evidence>
<name>A0A5N5SP83_9CRUS</name>
<gene>
    <name evidence="2" type="ORF">Anas_10927</name>
</gene>
<dbReference type="EMBL" id="SEYY01022045">
    <property type="protein sequence ID" value="KAB7495853.1"/>
    <property type="molecule type" value="Genomic_DNA"/>
</dbReference>